<dbReference type="InterPro" id="IPR036388">
    <property type="entry name" value="WH-like_DNA-bd_sf"/>
</dbReference>
<evidence type="ECO:0000256" key="2">
    <source>
        <dbReference type="ARBA" id="ARBA00023015"/>
    </source>
</evidence>
<dbReference type="STRING" id="573321.SAMN04488505_11288"/>
<dbReference type="InterPro" id="IPR039425">
    <property type="entry name" value="RNA_pol_sigma-70-like"/>
</dbReference>
<dbReference type="PANTHER" id="PTHR43133:SF46">
    <property type="entry name" value="RNA POLYMERASE SIGMA-70 FACTOR ECF SUBFAMILY"/>
    <property type="match status" value="1"/>
</dbReference>
<reference evidence="6 7" key="1">
    <citation type="submission" date="2016-10" db="EMBL/GenBank/DDBJ databases">
        <authorList>
            <person name="de Groot N.N."/>
        </authorList>
    </citation>
    <scope>NUCLEOTIDE SEQUENCE [LARGE SCALE GENOMIC DNA]</scope>
    <source>
        <strain evidence="6 7">DSM 21039</strain>
    </source>
</reference>
<organism evidence="6 7">
    <name type="scientific">Chitinophaga rupis</name>
    <dbReference type="NCBI Taxonomy" id="573321"/>
    <lineage>
        <taxon>Bacteria</taxon>
        <taxon>Pseudomonadati</taxon>
        <taxon>Bacteroidota</taxon>
        <taxon>Chitinophagia</taxon>
        <taxon>Chitinophagales</taxon>
        <taxon>Chitinophagaceae</taxon>
        <taxon>Chitinophaga</taxon>
    </lineage>
</organism>
<dbReference type="Gene3D" id="1.10.10.10">
    <property type="entry name" value="Winged helix-like DNA-binding domain superfamily/Winged helix DNA-binding domain"/>
    <property type="match status" value="1"/>
</dbReference>
<name>A0A1H8IWC1_9BACT</name>
<protein>
    <submittedName>
        <fullName evidence="6">RNA polymerase sigma-70 factor, ECF subfamily</fullName>
    </submittedName>
</protein>
<keyword evidence="7" id="KW-1185">Reference proteome</keyword>
<dbReference type="Pfam" id="PF04542">
    <property type="entry name" value="Sigma70_r2"/>
    <property type="match status" value="1"/>
</dbReference>
<dbReference type="RefSeq" id="WP_089920683.1">
    <property type="nucleotide sequence ID" value="NZ_FOBB01000012.1"/>
</dbReference>
<dbReference type="GO" id="GO:0006352">
    <property type="term" value="P:DNA-templated transcription initiation"/>
    <property type="evidence" value="ECO:0007669"/>
    <property type="project" value="InterPro"/>
</dbReference>
<dbReference type="SUPFAM" id="SSF88659">
    <property type="entry name" value="Sigma3 and sigma4 domains of RNA polymerase sigma factors"/>
    <property type="match status" value="1"/>
</dbReference>
<evidence type="ECO:0000256" key="1">
    <source>
        <dbReference type="ARBA" id="ARBA00010641"/>
    </source>
</evidence>
<dbReference type="EMBL" id="FOBB01000012">
    <property type="protein sequence ID" value="SEN72257.1"/>
    <property type="molecule type" value="Genomic_DNA"/>
</dbReference>
<keyword evidence="3" id="KW-0731">Sigma factor</keyword>
<dbReference type="AlphaFoldDB" id="A0A1H8IWC1"/>
<dbReference type="GO" id="GO:0016987">
    <property type="term" value="F:sigma factor activity"/>
    <property type="evidence" value="ECO:0007669"/>
    <property type="project" value="UniProtKB-KW"/>
</dbReference>
<evidence type="ECO:0000313" key="6">
    <source>
        <dbReference type="EMBL" id="SEN72257.1"/>
    </source>
</evidence>
<evidence type="ECO:0000256" key="3">
    <source>
        <dbReference type="ARBA" id="ARBA00023082"/>
    </source>
</evidence>
<gene>
    <name evidence="6" type="ORF">SAMN04488505_11288</name>
</gene>
<accession>A0A1H8IWC1</accession>
<evidence type="ECO:0000256" key="4">
    <source>
        <dbReference type="ARBA" id="ARBA00023163"/>
    </source>
</evidence>
<dbReference type="NCBIfam" id="TIGR02937">
    <property type="entry name" value="sigma70-ECF"/>
    <property type="match status" value="1"/>
</dbReference>
<dbReference type="OrthoDB" id="659855at2"/>
<sequence>MDEFNEIESVRRLIAGSEEAFNEIFYHYEGYVLRESLKRLGPNRQDAEDVVQEVFIKVWHNREKLESGGKVFNYIYTIMHNACINKIAKNKVRQKYLDEKLGDPNNKMITPSAENKELAEILHNAIEHISSPVKRNIIRRYVVDGEDYESLARETGMKNQTLRNFVSEGLKTMRKFLKNQL</sequence>
<proteinExistence type="inferred from homology"/>
<keyword evidence="4" id="KW-0804">Transcription</keyword>
<dbReference type="SUPFAM" id="SSF88946">
    <property type="entry name" value="Sigma2 domain of RNA polymerase sigma factors"/>
    <property type="match status" value="1"/>
</dbReference>
<evidence type="ECO:0000259" key="5">
    <source>
        <dbReference type="Pfam" id="PF04542"/>
    </source>
</evidence>
<dbReference type="InterPro" id="IPR007627">
    <property type="entry name" value="RNA_pol_sigma70_r2"/>
</dbReference>
<feature type="domain" description="RNA polymerase sigma-70 region 2" evidence="5">
    <location>
        <begin position="35"/>
        <end position="91"/>
    </location>
</feature>
<dbReference type="Gene3D" id="1.10.1740.10">
    <property type="match status" value="1"/>
</dbReference>
<keyword evidence="2" id="KW-0805">Transcription regulation</keyword>
<evidence type="ECO:0000313" key="7">
    <source>
        <dbReference type="Proteomes" id="UP000198984"/>
    </source>
</evidence>
<dbReference type="PANTHER" id="PTHR43133">
    <property type="entry name" value="RNA POLYMERASE ECF-TYPE SIGMA FACTO"/>
    <property type="match status" value="1"/>
</dbReference>
<dbReference type="Proteomes" id="UP000198984">
    <property type="component" value="Unassembled WGS sequence"/>
</dbReference>
<comment type="similarity">
    <text evidence="1">Belongs to the sigma-70 factor family. ECF subfamily.</text>
</comment>
<dbReference type="InterPro" id="IPR013325">
    <property type="entry name" value="RNA_pol_sigma_r2"/>
</dbReference>
<dbReference type="InterPro" id="IPR013324">
    <property type="entry name" value="RNA_pol_sigma_r3/r4-like"/>
</dbReference>
<dbReference type="InterPro" id="IPR014284">
    <property type="entry name" value="RNA_pol_sigma-70_dom"/>
</dbReference>